<keyword evidence="2" id="KW-0378">Hydrolase</keyword>
<reference evidence="2 3" key="1">
    <citation type="submission" date="2024-02" db="EMBL/GenBank/DDBJ databases">
        <title>Whole genome of MDR Enterobacteriaceae from southern Thailand.</title>
        <authorList>
            <person name="Surachat K."/>
        </authorList>
    </citation>
    <scope>NUCLEOTIDE SEQUENCE [LARGE SCALE GENOMIC DNA]</scope>
    <source>
        <strain evidence="2 3">PSU_29</strain>
    </source>
</reference>
<dbReference type="InterPro" id="IPR011050">
    <property type="entry name" value="Pectin_lyase_fold/virulence"/>
</dbReference>
<comment type="caution">
    <text evidence="2">The sequence shown here is derived from an EMBL/GenBank/DDBJ whole genome shotgun (WGS) entry which is preliminary data.</text>
</comment>
<dbReference type="InterPro" id="IPR012334">
    <property type="entry name" value="Pectin_lyas_fold"/>
</dbReference>
<organism evidence="2 3">
    <name type="scientific">Phytobacter palmae</name>
    <dbReference type="NCBI Taxonomy" id="1855371"/>
    <lineage>
        <taxon>Bacteria</taxon>
        <taxon>Pseudomonadati</taxon>
        <taxon>Pseudomonadota</taxon>
        <taxon>Gammaproteobacteria</taxon>
        <taxon>Enterobacterales</taxon>
        <taxon>Enterobacteriaceae</taxon>
        <taxon>Phytobacter</taxon>
    </lineage>
</organism>
<dbReference type="InterPro" id="IPR024535">
    <property type="entry name" value="RHGA/B-epi-like_pectate_lyase"/>
</dbReference>
<evidence type="ECO:0000313" key="2">
    <source>
        <dbReference type="EMBL" id="MEN0577690.1"/>
    </source>
</evidence>
<dbReference type="EMBL" id="JBCIVJ010000001">
    <property type="protein sequence ID" value="MEN0577690.1"/>
    <property type="molecule type" value="Genomic_DNA"/>
</dbReference>
<dbReference type="GO" id="GO:0016787">
    <property type="term" value="F:hydrolase activity"/>
    <property type="evidence" value="ECO:0007669"/>
    <property type="project" value="UniProtKB-KW"/>
</dbReference>
<sequence length="781" mass="81128">MSFSDTQSAKRYAAIAEVAAAQAKIYAQELEEAPNYASEAAASAEAAANSSSSASQYAGNAAEAATSSSSSASAAASSAASAASAAQSAIGQTVRAPQGETLSPMPAASSRQNKYIATDSAGGIALVDRSTIPVLDSNGKLPVSTIPAIALTQPFVVSNQAAMLALDAQPGDIAKRTDLGYSFCLAASPASTLSNWIQLTDDVLAQLGLSSGATQVGATSLTGASSTVQAELSKKPDSANLAASTGAAAIGALTDSGSATTVQGALDLKLAIAKIIGTGPGQGAKVVGTIQPFTNAVARTQDDKNLETISVKDFGAVGDGVADDTTAFSNALNALYGKNGCLFIPAGNYRITSRIDFDLGLNTHIEIRGAGNNLVEIRAAGASQSVFKITGPAGNIWLNSVTPNGTIDFKDLSFACYGGFESTGVCLEIQTGCVLGGPSKNTTFENVTFRCDNGWWGVQVLFHNTAQIHFTNCMFFSANNVRSGIGVKIDCDENRDGSGLYFNQCDFYFLNYGVYHGDHFEGVSFNGCGFGNCNYGFTSICVAESGASITNCGFDCYVEGIHLEGLYDFVIHGNTFLAMGPGTSGIVVIGGNGFTIIGNKMSGWDGQSGTGIFLQNNNASLDRTGYIGQNAINNYDIAMSVNGSNNLTFGDFSWYNCNLDTLLSGTNTNIQDAGYTLSKSVVATLASSTAEWTLSVDISSRKLTRKPVYAALVSNSLSNMVIRYDNATSTNTSAVFKITLASGANIPANTYGFALFINTPMFHKNIKKAPKGALYLFYNSF</sequence>
<accession>A0ABU9UZK7</accession>
<dbReference type="SUPFAM" id="SSF51126">
    <property type="entry name" value="Pectin lyase-like"/>
    <property type="match status" value="1"/>
</dbReference>
<keyword evidence="3" id="KW-1185">Reference proteome</keyword>
<evidence type="ECO:0000313" key="3">
    <source>
        <dbReference type="Proteomes" id="UP001411173"/>
    </source>
</evidence>
<dbReference type="Proteomes" id="UP001411173">
    <property type="component" value="Unassembled WGS sequence"/>
</dbReference>
<gene>
    <name evidence="2" type="ORF">AAIG39_01545</name>
</gene>
<name>A0ABU9UZK7_9ENTR</name>
<dbReference type="Pfam" id="PF12708">
    <property type="entry name" value="Pect-lyase_RHGA_epim"/>
    <property type="match status" value="1"/>
</dbReference>
<dbReference type="Gene3D" id="2.160.20.10">
    <property type="entry name" value="Single-stranded right-handed beta-helix, Pectin lyase-like"/>
    <property type="match status" value="1"/>
</dbReference>
<proteinExistence type="predicted"/>
<feature type="domain" description="Rhamnogalacturonase A/B/Epimerase-like pectate lyase" evidence="1">
    <location>
        <begin position="309"/>
        <end position="537"/>
    </location>
</feature>
<dbReference type="RefSeq" id="WP_343193047.1">
    <property type="nucleotide sequence ID" value="NZ_JBCIVJ010000001.1"/>
</dbReference>
<protein>
    <submittedName>
        <fullName evidence="2">Glycosyl hydrolase family 28-related protein</fullName>
    </submittedName>
</protein>
<evidence type="ECO:0000259" key="1">
    <source>
        <dbReference type="Pfam" id="PF12708"/>
    </source>
</evidence>